<keyword evidence="3" id="KW-1185">Reference proteome</keyword>
<feature type="region of interest" description="Disordered" evidence="1">
    <location>
        <begin position="88"/>
        <end position="117"/>
    </location>
</feature>
<evidence type="ECO:0000256" key="1">
    <source>
        <dbReference type="SAM" id="MobiDB-lite"/>
    </source>
</evidence>
<dbReference type="Proteomes" id="UP000616839">
    <property type="component" value="Unassembled WGS sequence"/>
</dbReference>
<organism evidence="2 3">
    <name type="scientific">Nocardioides donggukensis</name>
    <dbReference type="NCBI Taxonomy" id="2774019"/>
    <lineage>
        <taxon>Bacteria</taxon>
        <taxon>Bacillati</taxon>
        <taxon>Actinomycetota</taxon>
        <taxon>Actinomycetes</taxon>
        <taxon>Propionibacteriales</taxon>
        <taxon>Nocardioidaceae</taxon>
        <taxon>Nocardioides</taxon>
    </lineage>
</organism>
<proteinExistence type="predicted"/>
<protein>
    <submittedName>
        <fullName evidence="2">Zinc ribbon domain-containing protein</fullName>
    </submittedName>
</protein>
<feature type="compositionally biased region" description="Polar residues" evidence="1">
    <location>
        <begin position="106"/>
        <end position="117"/>
    </location>
</feature>
<accession>A0A927K6R4</accession>
<comment type="caution">
    <text evidence="2">The sequence shown here is derived from an EMBL/GenBank/DDBJ whole genome shotgun (WGS) entry which is preliminary data.</text>
</comment>
<evidence type="ECO:0000313" key="2">
    <source>
        <dbReference type="EMBL" id="MBD8868856.1"/>
    </source>
</evidence>
<gene>
    <name evidence="2" type="ORF">IE331_04385</name>
</gene>
<dbReference type="RefSeq" id="WP_192140825.1">
    <property type="nucleotide sequence ID" value="NZ_JACYXZ010000001.1"/>
</dbReference>
<name>A0A927K6R4_9ACTN</name>
<evidence type="ECO:0000313" key="3">
    <source>
        <dbReference type="Proteomes" id="UP000616839"/>
    </source>
</evidence>
<dbReference type="EMBL" id="JACYXZ010000001">
    <property type="protein sequence ID" value="MBD8868856.1"/>
    <property type="molecule type" value="Genomic_DNA"/>
</dbReference>
<sequence length="117" mass="12437">MAENGKRFGILPEWRNVYYLVLGFNLVMVWLVVAGGAATALIAVWVVGDLALAGWLYASRDRDRDCPACGHLVPRGRRACDACGHSLRTGRGGSTLPPSEARGSQAPPQFGNQGQGG</sequence>
<reference evidence="2" key="1">
    <citation type="submission" date="2020-09" db="EMBL/GenBank/DDBJ databases">
        <title>Nocardioides sp. strain MJB4 16S ribosomal RNA gene Genome sequencing and assembly.</title>
        <authorList>
            <person name="Kim I."/>
        </authorList>
    </citation>
    <scope>NUCLEOTIDE SEQUENCE</scope>
    <source>
        <strain evidence="2">MJB4</strain>
    </source>
</reference>
<dbReference type="AlphaFoldDB" id="A0A927K6R4"/>